<dbReference type="Proteomes" id="UP001056819">
    <property type="component" value="Chromosome"/>
</dbReference>
<feature type="transmembrane region" description="Helical" evidence="1">
    <location>
        <begin position="37"/>
        <end position="67"/>
    </location>
</feature>
<keyword evidence="1" id="KW-0472">Membrane</keyword>
<reference evidence="2" key="1">
    <citation type="submission" date="2022-05" db="EMBL/GenBank/DDBJ databases">
        <title>Alysiella filiformis genome sequencing.</title>
        <authorList>
            <person name="Viehboeck T."/>
        </authorList>
    </citation>
    <scope>NUCLEOTIDE SEQUENCE</scope>
    <source>
        <strain evidence="2">DSM 2580</strain>
    </source>
</reference>
<feature type="transmembrane region" description="Helical" evidence="1">
    <location>
        <begin position="79"/>
        <end position="101"/>
    </location>
</feature>
<evidence type="ECO:0000256" key="1">
    <source>
        <dbReference type="SAM" id="Phobius"/>
    </source>
</evidence>
<protein>
    <submittedName>
        <fullName evidence="2">Uncharacterized protein</fullName>
    </submittedName>
</protein>
<evidence type="ECO:0000313" key="2">
    <source>
        <dbReference type="EMBL" id="URD67134.1"/>
    </source>
</evidence>
<name>A0AAE9KZK7_9NEIS</name>
<organism evidence="2 3">
    <name type="scientific">Conchiformibius steedae DSM 2580</name>
    <dbReference type="NCBI Taxonomy" id="1121352"/>
    <lineage>
        <taxon>Bacteria</taxon>
        <taxon>Pseudomonadati</taxon>
        <taxon>Pseudomonadota</taxon>
        <taxon>Betaproteobacteria</taxon>
        <taxon>Neisseriales</taxon>
        <taxon>Neisseriaceae</taxon>
        <taxon>Conchiformibius</taxon>
    </lineage>
</organism>
<evidence type="ECO:0000313" key="3">
    <source>
        <dbReference type="Proteomes" id="UP001056819"/>
    </source>
</evidence>
<dbReference type="AlphaFoldDB" id="A0AAE9KZK7"/>
<sequence>MIFLFGENKMIGLILLLVLAKWQDFQAANTAAWQWALGYALVGALFGGGGLVLMVLNGMLLFLYTWGYFALLRRFTDSLLIWVPLYLGGALLPFLLTVMMLSKA</sequence>
<dbReference type="EMBL" id="CP097501">
    <property type="protein sequence ID" value="URD67134.1"/>
    <property type="molecule type" value="Genomic_DNA"/>
</dbReference>
<keyword evidence="1" id="KW-0812">Transmembrane</keyword>
<keyword evidence="1" id="KW-1133">Transmembrane helix</keyword>
<proteinExistence type="predicted"/>
<gene>
    <name evidence="2" type="ORF">LNQ82_08055</name>
</gene>
<dbReference type="RefSeq" id="WP_051531930.1">
    <property type="nucleotide sequence ID" value="NZ_CP097501.1"/>
</dbReference>
<accession>A0AAE9KZK7</accession>